<dbReference type="PROSITE" id="PS50404">
    <property type="entry name" value="GST_NTER"/>
    <property type="match status" value="1"/>
</dbReference>
<dbReference type="Proteomes" id="UP000197153">
    <property type="component" value="Chromosome 1"/>
</dbReference>
<reference evidence="2 3" key="1">
    <citation type="submission" date="2017-06" db="EMBL/GenBank/DDBJ databases">
        <title>Complete genome sequence of Nitrospirillum amazonense strain CBAmC, an endophytic nitrogen-fixing and plant growth-promoting bacterium, isolated from sugarcane.</title>
        <authorList>
            <person name="Schwab S."/>
            <person name="dos Santos Teixeira K.R."/>
            <person name="Simoes Araujo J.L."/>
            <person name="Soares Vidal M."/>
            <person name="Borges de Freitas H.R."/>
            <person name="Rivello Crivelaro A.L."/>
            <person name="Bueno de Camargo Nunes A."/>
            <person name="dos Santos C.M."/>
            <person name="Palmeira da Silva Rosa D."/>
            <person name="da Silva Padilha D."/>
            <person name="da Silva E."/>
            <person name="Araujo Terra L."/>
            <person name="Soares Mendes V."/>
            <person name="Farinelli L."/>
            <person name="Magalhaes Cruz L."/>
            <person name="Baldani J.I."/>
        </authorList>
    </citation>
    <scope>NUCLEOTIDE SEQUENCE [LARGE SCALE GENOMIC DNA]</scope>
    <source>
        <strain evidence="2 3">CBAmC</strain>
    </source>
</reference>
<protein>
    <submittedName>
        <fullName evidence="2">Glutathione S-transferase</fullName>
    </submittedName>
</protein>
<dbReference type="InterPro" id="IPR036282">
    <property type="entry name" value="Glutathione-S-Trfase_C_sf"/>
</dbReference>
<evidence type="ECO:0000313" key="3">
    <source>
        <dbReference type="Proteomes" id="UP000197153"/>
    </source>
</evidence>
<keyword evidence="2" id="KW-0808">Transferase</keyword>
<accession>A0A248JRK1</accession>
<sequence length="201" mass="22573">MKLFYSQTSPFVRKALMVAHERGLVSRIELSPTDVWSPDTVVPTLNPLGKIPTLVTDDGMTLFDSPVIAEYLDSQGTQGQPLFPAAGAERWRALRQQAIADGICDAAILRRLEGLRPENLRSANWTDRQRQAMTRAVELLEAEADQLQGLTIGTISVMIALAYLDLRWECDHWRQRAPKLATWFAQASDRESFRLTVPPRG</sequence>
<name>A0A248JRK1_9PROT</name>
<dbReference type="InterPro" id="IPR036249">
    <property type="entry name" value="Thioredoxin-like_sf"/>
</dbReference>
<dbReference type="GO" id="GO:0005737">
    <property type="term" value="C:cytoplasm"/>
    <property type="evidence" value="ECO:0007669"/>
    <property type="project" value="TreeGrafter"/>
</dbReference>
<dbReference type="CDD" id="cd03205">
    <property type="entry name" value="GST_C_6"/>
    <property type="match status" value="1"/>
</dbReference>
<keyword evidence="3" id="KW-1185">Reference proteome</keyword>
<dbReference type="Gene3D" id="1.20.1050.10">
    <property type="match status" value="1"/>
</dbReference>
<dbReference type="AlphaFoldDB" id="A0A248JRK1"/>
<dbReference type="SUPFAM" id="SSF47616">
    <property type="entry name" value="GST C-terminal domain-like"/>
    <property type="match status" value="1"/>
</dbReference>
<dbReference type="InterPro" id="IPR050983">
    <property type="entry name" value="GST_Omega/HSP26"/>
</dbReference>
<dbReference type="PANTHER" id="PTHR43968">
    <property type="match status" value="1"/>
</dbReference>
<dbReference type="EMBL" id="CP022110">
    <property type="protein sequence ID" value="ASG21150.1"/>
    <property type="molecule type" value="Genomic_DNA"/>
</dbReference>
<proteinExistence type="predicted"/>
<feature type="domain" description="GST N-terminal" evidence="1">
    <location>
        <begin position="1"/>
        <end position="80"/>
    </location>
</feature>
<dbReference type="GO" id="GO:0016740">
    <property type="term" value="F:transferase activity"/>
    <property type="evidence" value="ECO:0007669"/>
    <property type="project" value="UniProtKB-KW"/>
</dbReference>
<dbReference type="SUPFAM" id="SSF52833">
    <property type="entry name" value="Thioredoxin-like"/>
    <property type="match status" value="1"/>
</dbReference>
<dbReference type="KEGG" id="nao:Y958_10170"/>
<dbReference type="PANTHER" id="PTHR43968:SF6">
    <property type="entry name" value="GLUTATHIONE S-TRANSFERASE OMEGA"/>
    <property type="match status" value="1"/>
</dbReference>
<dbReference type="Gene3D" id="3.40.30.10">
    <property type="entry name" value="Glutaredoxin"/>
    <property type="match status" value="1"/>
</dbReference>
<organism evidence="2 3">
    <name type="scientific">Nitrospirillum viridazoti CBAmc</name>
    <dbReference type="NCBI Taxonomy" id="1441467"/>
    <lineage>
        <taxon>Bacteria</taxon>
        <taxon>Pseudomonadati</taxon>
        <taxon>Pseudomonadota</taxon>
        <taxon>Alphaproteobacteria</taxon>
        <taxon>Rhodospirillales</taxon>
        <taxon>Azospirillaceae</taxon>
        <taxon>Nitrospirillum</taxon>
        <taxon>Nitrospirillum viridazoti</taxon>
    </lineage>
</organism>
<dbReference type="Pfam" id="PF13409">
    <property type="entry name" value="GST_N_2"/>
    <property type="match status" value="1"/>
</dbReference>
<dbReference type="RefSeq" id="WP_088871891.1">
    <property type="nucleotide sequence ID" value="NZ_CP022110.1"/>
</dbReference>
<gene>
    <name evidence="2" type="ORF">Y958_10170</name>
</gene>
<evidence type="ECO:0000313" key="2">
    <source>
        <dbReference type="EMBL" id="ASG21150.1"/>
    </source>
</evidence>
<dbReference type="InterPro" id="IPR004045">
    <property type="entry name" value="Glutathione_S-Trfase_N"/>
</dbReference>
<evidence type="ECO:0000259" key="1">
    <source>
        <dbReference type="PROSITE" id="PS50404"/>
    </source>
</evidence>
<dbReference type="CDD" id="cd03049">
    <property type="entry name" value="GST_N_3"/>
    <property type="match status" value="1"/>
</dbReference>